<keyword evidence="12" id="KW-1185">Reference proteome</keyword>
<dbReference type="Gene3D" id="3.10.129.10">
    <property type="entry name" value="Hotdog Thioesterase"/>
    <property type="match status" value="1"/>
</dbReference>
<dbReference type="InterPro" id="IPR010084">
    <property type="entry name" value="FabZ"/>
</dbReference>
<comment type="catalytic activity">
    <reaction evidence="1 10">
        <text>a (3R)-hydroxyacyl-[ACP] = a (2E)-enoyl-[ACP] + H2O</text>
        <dbReference type="Rhea" id="RHEA:13097"/>
        <dbReference type="Rhea" id="RHEA-COMP:9925"/>
        <dbReference type="Rhea" id="RHEA-COMP:9945"/>
        <dbReference type="ChEBI" id="CHEBI:15377"/>
        <dbReference type="ChEBI" id="CHEBI:78784"/>
        <dbReference type="ChEBI" id="CHEBI:78827"/>
        <dbReference type="EC" id="4.2.1.59"/>
    </reaction>
</comment>
<dbReference type="GO" id="GO:0009245">
    <property type="term" value="P:lipid A biosynthetic process"/>
    <property type="evidence" value="ECO:0007669"/>
    <property type="project" value="UniProtKB-UniRule"/>
</dbReference>
<dbReference type="OrthoDB" id="9772788at2"/>
<gene>
    <name evidence="10" type="primary">fabZ</name>
    <name evidence="11" type="ORF">SAMN05216498_1012</name>
</gene>
<dbReference type="EMBL" id="FNIG01000001">
    <property type="protein sequence ID" value="SDM91692.1"/>
    <property type="molecule type" value="Genomic_DNA"/>
</dbReference>
<name>A0A1G9X4Q2_9BACI</name>
<dbReference type="STRING" id="237069.SAMN05216498_1012"/>
<evidence type="ECO:0000256" key="6">
    <source>
        <dbReference type="ARBA" id="ARBA00022556"/>
    </source>
</evidence>
<evidence type="ECO:0000256" key="1">
    <source>
        <dbReference type="ARBA" id="ARBA00001055"/>
    </source>
</evidence>
<sequence>MLDIEQIKSIIPHRYPFLLVDQVEELEEGKRAVGYKNITANEPFFQGHFPEYMVMPGVLIVEALAQVGAVAILQKEENQGKLGMFTGIDKCRFKRQVKPGDRLKLEVEIIRLKGPIGKGKAVATVDGDLACEAEIMFAVVDPNEEK</sequence>
<reference evidence="11 12" key="1">
    <citation type="submission" date="2016-10" db="EMBL/GenBank/DDBJ databases">
        <authorList>
            <person name="de Groot N.N."/>
        </authorList>
    </citation>
    <scope>NUCLEOTIDE SEQUENCE [LARGE SCALE GENOMIC DNA]</scope>
    <source>
        <strain evidence="11 12">CGMCC 1.3442</strain>
    </source>
</reference>
<dbReference type="InterPro" id="IPR029069">
    <property type="entry name" value="HotDog_dom_sf"/>
</dbReference>
<dbReference type="Proteomes" id="UP000199334">
    <property type="component" value="Unassembled WGS sequence"/>
</dbReference>
<dbReference type="Pfam" id="PF07977">
    <property type="entry name" value="FabA"/>
    <property type="match status" value="1"/>
</dbReference>
<keyword evidence="6 10" id="KW-0441">Lipid A biosynthesis</keyword>
<evidence type="ECO:0000256" key="5">
    <source>
        <dbReference type="ARBA" id="ARBA00022516"/>
    </source>
</evidence>
<evidence type="ECO:0000256" key="7">
    <source>
        <dbReference type="ARBA" id="ARBA00023098"/>
    </source>
</evidence>
<evidence type="ECO:0000256" key="2">
    <source>
        <dbReference type="ARBA" id="ARBA00004496"/>
    </source>
</evidence>
<evidence type="ECO:0000313" key="11">
    <source>
        <dbReference type="EMBL" id="SDM91692.1"/>
    </source>
</evidence>
<keyword evidence="4 10" id="KW-0963">Cytoplasm</keyword>
<dbReference type="RefSeq" id="WP_093855502.1">
    <property type="nucleotide sequence ID" value="NZ_BJVZ01000010.1"/>
</dbReference>
<comment type="similarity">
    <text evidence="3 10">Belongs to the thioester dehydratase family. FabZ subfamily.</text>
</comment>
<dbReference type="GO" id="GO:0006633">
    <property type="term" value="P:fatty acid biosynthetic process"/>
    <property type="evidence" value="ECO:0007669"/>
    <property type="project" value="UniProtKB-UniRule"/>
</dbReference>
<dbReference type="SUPFAM" id="SSF54637">
    <property type="entry name" value="Thioesterase/thiol ester dehydrase-isomerase"/>
    <property type="match status" value="1"/>
</dbReference>
<dbReference type="PANTHER" id="PTHR30272">
    <property type="entry name" value="3-HYDROXYACYL-[ACYL-CARRIER-PROTEIN] DEHYDRATASE"/>
    <property type="match status" value="1"/>
</dbReference>
<comment type="function">
    <text evidence="9 10">Involved in unsaturated fatty acids biosynthesis. Catalyzes the dehydration of short chain beta-hydroxyacyl-ACPs and long chain saturated and unsaturated beta-hydroxyacyl-ACPs.</text>
</comment>
<comment type="subcellular location">
    <subcellularLocation>
        <location evidence="2 10">Cytoplasm</location>
    </subcellularLocation>
</comment>
<evidence type="ECO:0000256" key="8">
    <source>
        <dbReference type="ARBA" id="ARBA00023239"/>
    </source>
</evidence>
<organism evidence="11 12">
    <name type="scientific">Tenuibacillus multivorans</name>
    <dbReference type="NCBI Taxonomy" id="237069"/>
    <lineage>
        <taxon>Bacteria</taxon>
        <taxon>Bacillati</taxon>
        <taxon>Bacillota</taxon>
        <taxon>Bacilli</taxon>
        <taxon>Bacillales</taxon>
        <taxon>Bacillaceae</taxon>
        <taxon>Tenuibacillus</taxon>
    </lineage>
</organism>
<dbReference type="CDD" id="cd01288">
    <property type="entry name" value="FabZ"/>
    <property type="match status" value="1"/>
</dbReference>
<evidence type="ECO:0000256" key="3">
    <source>
        <dbReference type="ARBA" id="ARBA00009174"/>
    </source>
</evidence>
<dbReference type="InterPro" id="IPR013114">
    <property type="entry name" value="FabA_FabZ"/>
</dbReference>
<dbReference type="EC" id="4.2.1.59" evidence="10"/>
<dbReference type="GO" id="GO:0005737">
    <property type="term" value="C:cytoplasm"/>
    <property type="evidence" value="ECO:0007669"/>
    <property type="project" value="UniProtKB-SubCell"/>
</dbReference>
<proteinExistence type="inferred from homology"/>
<dbReference type="NCBIfam" id="NF000582">
    <property type="entry name" value="PRK00006.1"/>
    <property type="match status" value="1"/>
</dbReference>
<evidence type="ECO:0000256" key="4">
    <source>
        <dbReference type="ARBA" id="ARBA00022490"/>
    </source>
</evidence>
<keyword evidence="8 10" id="KW-0456">Lyase</keyword>
<dbReference type="GO" id="GO:0016020">
    <property type="term" value="C:membrane"/>
    <property type="evidence" value="ECO:0007669"/>
    <property type="project" value="GOC"/>
</dbReference>
<evidence type="ECO:0000256" key="9">
    <source>
        <dbReference type="ARBA" id="ARBA00025049"/>
    </source>
</evidence>
<evidence type="ECO:0000256" key="10">
    <source>
        <dbReference type="HAMAP-Rule" id="MF_00406"/>
    </source>
</evidence>
<protein>
    <recommendedName>
        <fullName evidence="10">3-hydroxyacyl-[acyl-carrier-protein] dehydratase FabZ</fullName>
        <ecNumber evidence="10">4.2.1.59</ecNumber>
    </recommendedName>
    <alternativeName>
        <fullName evidence="10">(3R)-hydroxymyristoyl-[acyl-carrier-protein] dehydratase</fullName>
        <shortName evidence="10">(3R)-hydroxymyristoyl-ACP dehydrase</shortName>
    </alternativeName>
    <alternativeName>
        <fullName evidence="10">Beta-hydroxyacyl-ACP dehydratase</fullName>
    </alternativeName>
</protein>
<accession>A0A1G9X4Q2</accession>
<dbReference type="GO" id="GO:0019171">
    <property type="term" value="F:(3R)-hydroxyacyl-[acyl-carrier-protein] dehydratase activity"/>
    <property type="evidence" value="ECO:0007669"/>
    <property type="project" value="UniProtKB-EC"/>
</dbReference>
<dbReference type="PANTHER" id="PTHR30272:SF1">
    <property type="entry name" value="3-HYDROXYACYL-[ACYL-CARRIER-PROTEIN] DEHYDRATASE"/>
    <property type="match status" value="1"/>
</dbReference>
<dbReference type="HAMAP" id="MF_00406">
    <property type="entry name" value="FabZ"/>
    <property type="match status" value="1"/>
</dbReference>
<keyword evidence="5 10" id="KW-0444">Lipid biosynthesis</keyword>
<dbReference type="NCBIfam" id="TIGR01750">
    <property type="entry name" value="fabZ"/>
    <property type="match status" value="1"/>
</dbReference>
<feature type="active site" evidence="10">
    <location>
        <position position="48"/>
    </location>
</feature>
<keyword evidence="7 10" id="KW-0443">Lipid metabolism</keyword>
<dbReference type="FunFam" id="3.10.129.10:FF:000001">
    <property type="entry name" value="3-hydroxyacyl-[acyl-carrier-protein] dehydratase FabZ"/>
    <property type="match status" value="1"/>
</dbReference>
<evidence type="ECO:0000313" key="12">
    <source>
        <dbReference type="Proteomes" id="UP000199334"/>
    </source>
</evidence>
<dbReference type="AlphaFoldDB" id="A0A1G9X4Q2"/>